<name>A0AAD2CNZ8_9STRA</name>
<feature type="region of interest" description="Disordered" evidence="1">
    <location>
        <begin position="40"/>
        <end position="156"/>
    </location>
</feature>
<feature type="compositionally biased region" description="Low complexity" evidence="1">
    <location>
        <begin position="140"/>
        <end position="150"/>
    </location>
</feature>
<dbReference type="Proteomes" id="UP001295423">
    <property type="component" value="Unassembled WGS sequence"/>
</dbReference>
<feature type="compositionally biased region" description="Basic and acidic residues" evidence="1">
    <location>
        <begin position="7"/>
        <end position="20"/>
    </location>
</feature>
<reference evidence="2" key="1">
    <citation type="submission" date="2023-08" db="EMBL/GenBank/DDBJ databases">
        <authorList>
            <person name="Audoor S."/>
            <person name="Bilcke G."/>
        </authorList>
    </citation>
    <scope>NUCLEOTIDE SEQUENCE</scope>
</reference>
<evidence type="ECO:0000256" key="1">
    <source>
        <dbReference type="SAM" id="MobiDB-lite"/>
    </source>
</evidence>
<feature type="compositionally biased region" description="Basic and acidic residues" evidence="1">
    <location>
        <begin position="121"/>
        <end position="138"/>
    </location>
</feature>
<evidence type="ECO:0000313" key="2">
    <source>
        <dbReference type="EMBL" id="CAJ1938343.1"/>
    </source>
</evidence>
<gene>
    <name evidence="2" type="ORF">CYCCA115_LOCUS6088</name>
</gene>
<organism evidence="2 3">
    <name type="scientific">Cylindrotheca closterium</name>
    <dbReference type="NCBI Taxonomy" id="2856"/>
    <lineage>
        <taxon>Eukaryota</taxon>
        <taxon>Sar</taxon>
        <taxon>Stramenopiles</taxon>
        <taxon>Ochrophyta</taxon>
        <taxon>Bacillariophyta</taxon>
        <taxon>Bacillariophyceae</taxon>
        <taxon>Bacillariophycidae</taxon>
        <taxon>Bacillariales</taxon>
        <taxon>Bacillariaceae</taxon>
        <taxon>Cylindrotheca</taxon>
    </lineage>
</organism>
<sequence length="156" mass="16629">MKRKKKKDENIAARKAREEAGEATSIFASVSNESDAVLVPVPKTVPNVANIGKRKQSDSQDGNNKKTRKVDTRRAAQGASPGPAATVTVTATAKRRKQKKAAAATSANSVVQMTSNVGKRQQSDRQDDGDKKTPEKAKKVAAAAEEGAVDAMERQQ</sequence>
<keyword evidence="3" id="KW-1185">Reference proteome</keyword>
<dbReference type="AlphaFoldDB" id="A0AAD2CNZ8"/>
<feature type="region of interest" description="Disordered" evidence="1">
    <location>
        <begin position="1"/>
        <end position="23"/>
    </location>
</feature>
<accession>A0AAD2CNZ8</accession>
<dbReference type="EMBL" id="CAKOGP040000705">
    <property type="protein sequence ID" value="CAJ1938343.1"/>
    <property type="molecule type" value="Genomic_DNA"/>
</dbReference>
<feature type="compositionally biased region" description="Polar residues" evidence="1">
    <location>
        <begin position="108"/>
        <end position="120"/>
    </location>
</feature>
<comment type="caution">
    <text evidence="2">The sequence shown here is derived from an EMBL/GenBank/DDBJ whole genome shotgun (WGS) entry which is preliminary data.</text>
</comment>
<proteinExistence type="predicted"/>
<protein>
    <submittedName>
        <fullName evidence="2">Uncharacterized protein</fullName>
    </submittedName>
</protein>
<evidence type="ECO:0000313" key="3">
    <source>
        <dbReference type="Proteomes" id="UP001295423"/>
    </source>
</evidence>